<gene>
    <name evidence="9" type="ORF">CCMP2556_LOCUS8513</name>
</gene>
<comment type="similarity">
    <text evidence="2 7">Belongs to the CTL (choline transporter-like) family.</text>
</comment>
<dbReference type="PANTHER" id="PTHR12385">
    <property type="entry name" value="CHOLINE TRANSPORTER-LIKE (SLC FAMILY 44)"/>
    <property type="match status" value="1"/>
</dbReference>
<evidence type="ECO:0000313" key="10">
    <source>
        <dbReference type="Proteomes" id="UP001642484"/>
    </source>
</evidence>
<feature type="transmembrane region" description="Helical" evidence="7">
    <location>
        <begin position="647"/>
        <end position="667"/>
    </location>
</feature>
<feature type="transmembrane region" description="Helical" evidence="7">
    <location>
        <begin position="605"/>
        <end position="627"/>
    </location>
</feature>
<comment type="subcellular location">
    <subcellularLocation>
        <location evidence="7">Cell membrane</location>
        <topology evidence="7">Multi-pass membrane protein</topology>
    </subcellularLocation>
    <subcellularLocation>
        <location evidence="1">Membrane</location>
        <topology evidence="1">Multi-pass membrane protein</topology>
    </subcellularLocation>
</comment>
<evidence type="ECO:0000256" key="2">
    <source>
        <dbReference type="ARBA" id="ARBA00007168"/>
    </source>
</evidence>
<evidence type="ECO:0000313" key="9">
    <source>
        <dbReference type="EMBL" id="CAK9006660.1"/>
    </source>
</evidence>
<feature type="transmembrane region" description="Helical" evidence="7">
    <location>
        <begin position="346"/>
        <end position="365"/>
    </location>
</feature>
<evidence type="ECO:0000256" key="3">
    <source>
        <dbReference type="ARBA" id="ARBA00022692"/>
    </source>
</evidence>
<feature type="region of interest" description="Disordered" evidence="8">
    <location>
        <begin position="1"/>
        <end position="55"/>
    </location>
</feature>
<feature type="transmembrane region" description="Helical" evidence="7">
    <location>
        <begin position="264"/>
        <end position="283"/>
    </location>
</feature>
<evidence type="ECO:0000256" key="4">
    <source>
        <dbReference type="ARBA" id="ARBA00022989"/>
    </source>
</evidence>
<reference evidence="9 10" key="1">
    <citation type="submission" date="2024-02" db="EMBL/GenBank/DDBJ databases">
        <authorList>
            <person name="Chen Y."/>
            <person name="Shah S."/>
            <person name="Dougan E. K."/>
            <person name="Thang M."/>
            <person name="Chan C."/>
        </authorList>
    </citation>
    <scope>NUCLEOTIDE SEQUENCE [LARGE SCALE GENOMIC DNA]</scope>
</reference>
<feature type="transmembrane region" description="Helical" evidence="7">
    <location>
        <begin position="290"/>
        <end position="311"/>
    </location>
</feature>
<evidence type="ECO:0000256" key="8">
    <source>
        <dbReference type="SAM" id="MobiDB-lite"/>
    </source>
</evidence>
<feature type="transmembrane region" description="Helical" evidence="7">
    <location>
        <begin position="496"/>
        <end position="524"/>
    </location>
</feature>
<feature type="transmembrane region" description="Helical" evidence="7">
    <location>
        <begin position="372"/>
        <end position="393"/>
    </location>
</feature>
<evidence type="ECO:0000256" key="6">
    <source>
        <dbReference type="ARBA" id="ARBA00023180"/>
    </source>
</evidence>
<accession>A0ABP0IX34</accession>
<dbReference type="InterPro" id="IPR007603">
    <property type="entry name" value="Choline_transptr-like"/>
</dbReference>
<evidence type="ECO:0000256" key="5">
    <source>
        <dbReference type="ARBA" id="ARBA00023136"/>
    </source>
</evidence>
<feature type="transmembrane region" description="Helical" evidence="7">
    <location>
        <begin position="445"/>
        <end position="476"/>
    </location>
</feature>
<dbReference type="EMBL" id="CAXAMN010003880">
    <property type="protein sequence ID" value="CAK9006660.1"/>
    <property type="molecule type" value="Genomic_DNA"/>
</dbReference>
<evidence type="ECO:0000256" key="1">
    <source>
        <dbReference type="ARBA" id="ARBA00004141"/>
    </source>
</evidence>
<keyword evidence="4 7" id="KW-1133">Transmembrane helix</keyword>
<feature type="compositionally biased region" description="Acidic residues" evidence="8">
    <location>
        <begin position="38"/>
        <end position="53"/>
    </location>
</feature>
<keyword evidence="6" id="KW-0325">Glycoprotein</keyword>
<name>A0ABP0IX34_9DINO</name>
<dbReference type="PANTHER" id="PTHR12385:SF14">
    <property type="entry name" value="CHOLINE TRANSPORTER-LIKE 2"/>
    <property type="match status" value="1"/>
</dbReference>
<protein>
    <recommendedName>
        <fullName evidence="7">Choline transporter-like protein</fullName>
    </recommendedName>
</protein>
<comment type="function">
    <text evidence="7">Choline transporter.</text>
</comment>
<proteinExistence type="inferred from homology"/>
<dbReference type="Proteomes" id="UP001642484">
    <property type="component" value="Unassembled WGS sequence"/>
</dbReference>
<evidence type="ECO:0000256" key="7">
    <source>
        <dbReference type="RuleBase" id="RU368066"/>
    </source>
</evidence>
<feature type="compositionally biased region" description="Basic and acidic residues" evidence="8">
    <location>
        <begin position="7"/>
        <end position="37"/>
    </location>
</feature>
<organism evidence="9 10">
    <name type="scientific">Durusdinium trenchii</name>
    <dbReference type="NCBI Taxonomy" id="1381693"/>
    <lineage>
        <taxon>Eukaryota</taxon>
        <taxon>Sar</taxon>
        <taxon>Alveolata</taxon>
        <taxon>Dinophyceae</taxon>
        <taxon>Suessiales</taxon>
        <taxon>Symbiodiniaceae</taxon>
        <taxon>Durusdinium</taxon>
    </lineage>
</organism>
<comment type="caution">
    <text evidence="9">The sequence shown here is derived from an EMBL/GenBank/DDBJ whole genome shotgun (WGS) entry which is preliminary data.</text>
</comment>
<keyword evidence="10" id="KW-1185">Reference proteome</keyword>
<keyword evidence="3 7" id="KW-0812">Transmembrane</keyword>
<keyword evidence="5 7" id="KW-0472">Membrane</keyword>
<feature type="transmembrane region" description="Helical" evidence="7">
    <location>
        <begin position="399"/>
        <end position="424"/>
    </location>
</feature>
<sequence length="708" mass="78963">MWLCPPEPEREKGKASDEKRKLLREGKASDEKRKLKESEEEEPPDETDPNLTEEEQKAHIRQRTCTDAICVLLFVLAMLGLFEVLRYGWEHGDTRRIYYGLNWEGEVCGVDPAVRAKPLLYWCTKPDQTPMSEDSLNQIGIPTEITDGLGNLVSLANKVFAPTSNLDLLHPICLDACPLDPSTFHPCLQYVETEKQAVKNFDGTFWKNSTFVSRLVQDIKTFTFAHRYCLPPDNFFVETVNQTFQTTSTQFLYGVAELVEARKVFFIAGCLAVVVSYIYMFTIDCLSYPVVYSFLFVCTAGPMVTSLYFLYGAFYTDFSDAIKVHVGFEDFLLPTVVTTSDRNWDIVIAVVTMLVGIGVGCFWCCKQQSINFVIVAIKAAIRVLYDVPTLILLPAVNTALRGCVLVVAMWGFALMVSLGEVAPYEGFQPGGLVRTFNHTQDERLLILYYIFAAAWIYELLLALQQFVVAYTVLIWYNAPLVDGKKKVPCLPIIRAVFMGLTYHLGSLAFGAVLLAFLRVVYVLVKLFYNQAKQTEDDNANAVVKTVAGCCCCCLSCFEQALRYLNQGAYVMVAVNSDGYCKGADRAISLVARDFVAIGALEGSTFIFQALGNIAIPGLGGYFTYLLVTQLEQFSTPGEPDYIAQPKLIAAAGGLICLGVSVSFMAIFDTVSDAMLFAFMTDEDWRREHRLPPNPHIPENLQSLLDTAS</sequence>
<dbReference type="Pfam" id="PF04515">
    <property type="entry name" value="Choline_transpo"/>
    <property type="match status" value="1"/>
</dbReference>